<keyword evidence="1" id="KW-1133">Transmembrane helix</keyword>
<keyword evidence="3" id="KW-1185">Reference proteome</keyword>
<evidence type="ECO:0000313" key="3">
    <source>
        <dbReference type="Proteomes" id="UP000253908"/>
    </source>
</evidence>
<protein>
    <submittedName>
        <fullName evidence="2">Uncharacterized protein</fullName>
    </submittedName>
</protein>
<dbReference type="Proteomes" id="UP000253908">
    <property type="component" value="Chromosome"/>
</dbReference>
<gene>
    <name evidence="2" type="ORF">CUC15_14780</name>
</gene>
<dbReference type="AlphaFoldDB" id="A0A345PJD7"/>
<keyword evidence="1" id="KW-0812">Transmembrane</keyword>
<dbReference type="RefSeq" id="WP_114917404.1">
    <property type="nucleotide sequence ID" value="NZ_CP024848.1"/>
</dbReference>
<accession>A0A345PJD7</accession>
<organism evidence="2 3">
    <name type="scientific">Oceanobacillus zhaokaii</name>
    <dbReference type="NCBI Taxonomy" id="2052660"/>
    <lineage>
        <taxon>Bacteria</taxon>
        <taxon>Bacillati</taxon>
        <taxon>Bacillota</taxon>
        <taxon>Bacilli</taxon>
        <taxon>Bacillales</taxon>
        <taxon>Bacillaceae</taxon>
        <taxon>Oceanobacillus</taxon>
    </lineage>
</organism>
<dbReference type="EMBL" id="CP024848">
    <property type="protein sequence ID" value="AXI10117.1"/>
    <property type="molecule type" value="Genomic_DNA"/>
</dbReference>
<evidence type="ECO:0000313" key="2">
    <source>
        <dbReference type="EMBL" id="AXI10117.1"/>
    </source>
</evidence>
<sequence length="96" mass="9983">MIGSVFIVGGILTFAVVVINLILLKVTAADKFVSYFPSHIFVAAGLVLLLVATFVNESFAGAPLGGWGIASLFAAAIGYVITAMIDAYMNENAQNA</sequence>
<dbReference type="OrthoDB" id="2706433at2"/>
<feature type="transmembrane region" description="Helical" evidence="1">
    <location>
        <begin position="36"/>
        <end position="55"/>
    </location>
</feature>
<proteinExistence type="predicted"/>
<keyword evidence="1" id="KW-0472">Membrane</keyword>
<dbReference type="KEGG" id="ocn:CUC15_14780"/>
<name>A0A345PJD7_9BACI</name>
<reference evidence="3" key="1">
    <citation type="submission" date="2017-11" db="EMBL/GenBank/DDBJ databases">
        <authorList>
            <person name="Zhu W."/>
        </authorList>
    </citation>
    <scope>NUCLEOTIDE SEQUENCE [LARGE SCALE GENOMIC DNA]</scope>
    <source>
        <strain evidence="3">160</strain>
    </source>
</reference>
<feature type="transmembrane region" description="Helical" evidence="1">
    <location>
        <begin position="6"/>
        <end position="24"/>
    </location>
</feature>
<evidence type="ECO:0000256" key="1">
    <source>
        <dbReference type="SAM" id="Phobius"/>
    </source>
</evidence>
<feature type="transmembrane region" description="Helical" evidence="1">
    <location>
        <begin position="67"/>
        <end position="89"/>
    </location>
</feature>